<protein>
    <recommendedName>
        <fullName evidence="2 3">Heme chaperone HemW</fullName>
    </recommendedName>
</protein>
<dbReference type="SUPFAM" id="SSF102114">
    <property type="entry name" value="Radical SAM enzymes"/>
    <property type="match status" value="1"/>
</dbReference>
<dbReference type="SFLD" id="SFLDF00562">
    <property type="entry name" value="HemN-like__clustered_with_heat"/>
    <property type="match status" value="1"/>
</dbReference>
<proteinExistence type="inferred from homology"/>
<comment type="function">
    <text evidence="3">Probably acts as a heme chaperone, transferring heme to an unknown acceptor. Binds one molecule of heme per monomer, possibly covalently. Binds 1 [4Fe-4S] cluster. The cluster is coordinated with 3 cysteines and an exchangeable S-adenosyl-L-methionine.</text>
</comment>
<evidence type="ECO:0000259" key="4">
    <source>
        <dbReference type="PROSITE" id="PS51918"/>
    </source>
</evidence>
<dbReference type="InterPro" id="IPR006638">
    <property type="entry name" value="Elp3/MiaA/NifB-like_rSAM"/>
</dbReference>
<reference evidence="5" key="1">
    <citation type="submission" date="2021-10" db="EMBL/GenBank/DDBJ databases">
        <title>Anaerobic single-cell dispensing facilitates the cultivation of human gut bacteria.</title>
        <authorList>
            <person name="Afrizal A."/>
        </authorList>
    </citation>
    <scope>NUCLEOTIDE SEQUENCE</scope>
    <source>
        <strain evidence="5">CLA-AA-H250</strain>
    </source>
</reference>
<evidence type="ECO:0000313" key="5">
    <source>
        <dbReference type="EMBL" id="MCC2137137.1"/>
    </source>
</evidence>
<evidence type="ECO:0000313" key="6">
    <source>
        <dbReference type="Proteomes" id="UP001199424"/>
    </source>
</evidence>
<dbReference type="GO" id="GO:0051539">
    <property type="term" value="F:4 iron, 4 sulfur cluster binding"/>
    <property type="evidence" value="ECO:0007669"/>
    <property type="project" value="UniProtKB-UniRule"/>
</dbReference>
<dbReference type="AlphaFoldDB" id="A0AAE3AIR0"/>
<dbReference type="InterPro" id="IPR058240">
    <property type="entry name" value="rSAM_sf"/>
</dbReference>
<dbReference type="RefSeq" id="WP_308449430.1">
    <property type="nucleotide sequence ID" value="NZ_JAJEQC010000008.1"/>
</dbReference>
<sequence length="370" mass="41223">MNKPFSLYIHIPFCKSKCPYCDFYSARPEEDDVFDRYLAALCARLAVYGEKYGERLLHTVYFGGGTPSVFGAKRLCRVLEKVKEQFNVAENAEITTECNPADVDVSFFETLKRGGFNRISMGMQSANEAELKILGRRHTAETVREAVEAAREASIDNVSVDLMLGLPNSNLETLKSSIDFCAALEADHVSAYILKIEPGTPFAKQELNLPDEDGTADQYLFAVNELKKHGYAQYEISNFARPGKESRHNLQYWRCGEYLGLGPAAHSFMEGRRFYFPRDLEGFLNGNVPTDDGAGGGFSEFAMLSLRLTEGLQRKICETRFENGGALFDGVLEGCKHLPKNLIHADYERISLTAEGFLVSNAILAEILPG</sequence>
<keyword evidence="3" id="KW-0949">S-adenosyl-L-methionine</keyword>
<dbReference type="Gene3D" id="3.80.30.20">
    <property type="entry name" value="tm_1862 like domain"/>
    <property type="match status" value="1"/>
</dbReference>
<dbReference type="SFLD" id="SFLDF00288">
    <property type="entry name" value="HemN-like__clustered_with_nucl"/>
    <property type="match status" value="1"/>
</dbReference>
<name>A0AAE3AIR0_9FIRM</name>
<gene>
    <name evidence="5" type="primary">hemW</name>
    <name evidence="5" type="ORF">LKD31_08920</name>
</gene>
<dbReference type="SMART" id="SM00729">
    <property type="entry name" value="Elp3"/>
    <property type="match status" value="1"/>
</dbReference>
<evidence type="ECO:0000256" key="2">
    <source>
        <dbReference type="ARBA" id="ARBA00017228"/>
    </source>
</evidence>
<dbReference type="SFLD" id="SFLDG01065">
    <property type="entry name" value="anaerobic_coproporphyrinogen-I"/>
    <property type="match status" value="1"/>
</dbReference>
<comment type="similarity">
    <text evidence="1">Belongs to the anaerobic coproporphyrinogen-III oxidase family. HemW subfamily.</text>
</comment>
<comment type="caution">
    <text evidence="5">The sequence shown here is derived from an EMBL/GenBank/DDBJ whole genome shotgun (WGS) entry which is preliminary data.</text>
</comment>
<keyword evidence="3" id="KW-0349">Heme</keyword>
<dbReference type="PANTHER" id="PTHR13932">
    <property type="entry name" value="COPROPORPHYRINIGEN III OXIDASE"/>
    <property type="match status" value="1"/>
</dbReference>
<evidence type="ECO:0000256" key="1">
    <source>
        <dbReference type="ARBA" id="ARBA00006100"/>
    </source>
</evidence>
<dbReference type="InterPro" id="IPR007197">
    <property type="entry name" value="rSAM"/>
</dbReference>
<dbReference type="Proteomes" id="UP001199424">
    <property type="component" value="Unassembled WGS sequence"/>
</dbReference>
<comment type="subcellular location">
    <subcellularLocation>
        <location evidence="3">Cytoplasm</location>
    </subcellularLocation>
</comment>
<keyword evidence="3" id="KW-0963">Cytoplasm</keyword>
<dbReference type="GO" id="GO:0004109">
    <property type="term" value="F:coproporphyrinogen oxidase activity"/>
    <property type="evidence" value="ECO:0007669"/>
    <property type="project" value="InterPro"/>
</dbReference>
<dbReference type="SFLD" id="SFLDG01082">
    <property type="entry name" value="B12-binding_domain_containing"/>
    <property type="match status" value="1"/>
</dbReference>
<dbReference type="GO" id="GO:0046872">
    <property type="term" value="F:metal ion binding"/>
    <property type="evidence" value="ECO:0007669"/>
    <property type="project" value="UniProtKB-UniRule"/>
</dbReference>
<dbReference type="SFLD" id="SFLDS00029">
    <property type="entry name" value="Radical_SAM"/>
    <property type="match status" value="1"/>
</dbReference>
<keyword evidence="3" id="KW-0408">Iron</keyword>
<accession>A0AAE3AIR0</accession>
<dbReference type="PROSITE" id="PS51918">
    <property type="entry name" value="RADICAL_SAM"/>
    <property type="match status" value="1"/>
</dbReference>
<dbReference type="NCBIfam" id="TIGR00539">
    <property type="entry name" value="hemN_rel"/>
    <property type="match status" value="1"/>
</dbReference>
<dbReference type="PANTHER" id="PTHR13932:SF5">
    <property type="entry name" value="RADICAL S-ADENOSYL METHIONINE DOMAIN-CONTAINING PROTEIN 1, MITOCHONDRIAL"/>
    <property type="match status" value="1"/>
</dbReference>
<keyword evidence="6" id="KW-1185">Reference proteome</keyword>
<dbReference type="GO" id="GO:0005737">
    <property type="term" value="C:cytoplasm"/>
    <property type="evidence" value="ECO:0007669"/>
    <property type="project" value="UniProtKB-SubCell"/>
</dbReference>
<dbReference type="InterPro" id="IPR004559">
    <property type="entry name" value="HemW-like"/>
</dbReference>
<dbReference type="InterPro" id="IPR034505">
    <property type="entry name" value="Coproporphyrinogen-III_oxidase"/>
</dbReference>
<keyword evidence="3" id="KW-0143">Chaperone</keyword>
<dbReference type="InterPro" id="IPR023404">
    <property type="entry name" value="rSAM_horseshoe"/>
</dbReference>
<organism evidence="5 6">
    <name type="scientific">Hominenteromicrobium mulieris</name>
    <dbReference type="NCBI Taxonomy" id="2885357"/>
    <lineage>
        <taxon>Bacteria</taxon>
        <taxon>Bacillati</taxon>
        <taxon>Bacillota</taxon>
        <taxon>Clostridia</taxon>
        <taxon>Eubacteriales</taxon>
        <taxon>Oscillospiraceae</taxon>
        <taxon>Hominenteromicrobium</taxon>
    </lineage>
</organism>
<dbReference type="Pfam" id="PF04055">
    <property type="entry name" value="Radical_SAM"/>
    <property type="match status" value="1"/>
</dbReference>
<keyword evidence="3" id="KW-0411">Iron-sulfur</keyword>
<keyword evidence="3" id="KW-0004">4Fe-4S</keyword>
<feature type="domain" description="Radical SAM core" evidence="4">
    <location>
        <begin position="1"/>
        <end position="232"/>
    </location>
</feature>
<dbReference type="EMBL" id="JAJEQC010000008">
    <property type="protein sequence ID" value="MCC2137137.1"/>
    <property type="molecule type" value="Genomic_DNA"/>
</dbReference>
<dbReference type="GO" id="GO:0006779">
    <property type="term" value="P:porphyrin-containing compound biosynthetic process"/>
    <property type="evidence" value="ECO:0007669"/>
    <property type="project" value="InterPro"/>
</dbReference>
<keyword evidence="3" id="KW-0479">Metal-binding</keyword>
<evidence type="ECO:0000256" key="3">
    <source>
        <dbReference type="RuleBase" id="RU364116"/>
    </source>
</evidence>